<reference evidence="1 2" key="1">
    <citation type="journal article" date="2019" name="Int. J. Syst. Evol. Microbiol.">
        <title>The Global Catalogue of Microorganisms (GCM) 10K type strain sequencing project: providing services to taxonomists for standard genome sequencing and annotation.</title>
        <authorList>
            <consortium name="The Broad Institute Genomics Platform"/>
            <consortium name="The Broad Institute Genome Sequencing Center for Infectious Disease"/>
            <person name="Wu L."/>
            <person name="Ma J."/>
        </authorList>
    </citation>
    <scope>NUCLEOTIDE SEQUENCE [LARGE SCALE GENOMIC DNA]</scope>
    <source>
        <strain evidence="1 2">JCM 3272</strain>
    </source>
</reference>
<dbReference type="RefSeq" id="WP_344614137.1">
    <property type="nucleotide sequence ID" value="NZ_BAAARV010000031.1"/>
</dbReference>
<comment type="caution">
    <text evidence="1">The sequence shown here is derived from an EMBL/GenBank/DDBJ whole genome shotgun (WGS) entry which is preliminary data.</text>
</comment>
<evidence type="ECO:0000313" key="1">
    <source>
        <dbReference type="EMBL" id="GAA2351709.1"/>
    </source>
</evidence>
<gene>
    <name evidence="1" type="ORF">GCM10010170_041990</name>
</gene>
<accession>A0ABN3GHG1</accession>
<evidence type="ECO:0000313" key="2">
    <source>
        <dbReference type="Proteomes" id="UP001501444"/>
    </source>
</evidence>
<organism evidence="1 2">
    <name type="scientific">Dactylosporangium salmoneum</name>
    <dbReference type="NCBI Taxonomy" id="53361"/>
    <lineage>
        <taxon>Bacteria</taxon>
        <taxon>Bacillati</taxon>
        <taxon>Actinomycetota</taxon>
        <taxon>Actinomycetes</taxon>
        <taxon>Micromonosporales</taxon>
        <taxon>Micromonosporaceae</taxon>
        <taxon>Dactylosporangium</taxon>
    </lineage>
</organism>
<protein>
    <submittedName>
        <fullName evidence="1">Uncharacterized protein</fullName>
    </submittedName>
</protein>
<dbReference type="EMBL" id="BAAARV010000031">
    <property type="protein sequence ID" value="GAA2351709.1"/>
    <property type="molecule type" value="Genomic_DNA"/>
</dbReference>
<proteinExistence type="predicted"/>
<name>A0ABN3GHG1_9ACTN</name>
<sequence length="56" mass="6288">MTGSATTADAIGPPPVLPWESAPALNRIWHIDPTAYSWHFLAELARAICWGWQAWR</sequence>
<dbReference type="Proteomes" id="UP001501444">
    <property type="component" value="Unassembled WGS sequence"/>
</dbReference>
<keyword evidence="2" id="KW-1185">Reference proteome</keyword>